<evidence type="ECO:0000313" key="4">
    <source>
        <dbReference type="Proteomes" id="UP000297447"/>
    </source>
</evidence>
<evidence type="ECO:0000259" key="2">
    <source>
        <dbReference type="Pfam" id="PF03781"/>
    </source>
</evidence>
<dbReference type="InterPro" id="IPR016187">
    <property type="entry name" value="CTDL_fold"/>
</dbReference>
<dbReference type="SUPFAM" id="SSF56436">
    <property type="entry name" value="C-type lectin-like"/>
    <property type="match status" value="1"/>
</dbReference>
<evidence type="ECO:0000256" key="1">
    <source>
        <dbReference type="SAM" id="MobiDB-lite"/>
    </source>
</evidence>
<dbReference type="Gene3D" id="3.90.1580.10">
    <property type="entry name" value="paralog of FGE (formylglycine-generating enzyme)"/>
    <property type="match status" value="1"/>
</dbReference>
<dbReference type="PANTHER" id="PTHR23150">
    <property type="entry name" value="SULFATASE MODIFYING FACTOR 1, 2"/>
    <property type="match status" value="1"/>
</dbReference>
<comment type="caution">
    <text evidence="3">The sequence shown here is derived from an EMBL/GenBank/DDBJ whole genome shotgun (WGS) entry which is preliminary data.</text>
</comment>
<accession>A0A4R9A332</accession>
<dbReference type="GO" id="GO:0120147">
    <property type="term" value="F:formylglycine-generating oxidase activity"/>
    <property type="evidence" value="ECO:0007669"/>
    <property type="project" value="TreeGrafter"/>
</dbReference>
<reference evidence="3 4" key="1">
    <citation type="submission" date="2019-03" db="EMBL/GenBank/DDBJ databases">
        <title>Genomics of glacier-inhabiting Cryobacterium strains.</title>
        <authorList>
            <person name="Liu Q."/>
            <person name="Xin Y.-H."/>
        </authorList>
    </citation>
    <scope>NUCLEOTIDE SEQUENCE [LARGE SCALE GENOMIC DNA]</scope>
    <source>
        <strain evidence="3 4">Hh14</strain>
    </source>
</reference>
<proteinExistence type="predicted"/>
<dbReference type="PANTHER" id="PTHR23150:SF19">
    <property type="entry name" value="FORMYLGLYCINE-GENERATING ENZYME"/>
    <property type="match status" value="1"/>
</dbReference>
<feature type="domain" description="Sulfatase-modifying factor enzyme-like" evidence="2">
    <location>
        <begin position="64"/>
        <end position="324"/>
    </location>
</feature>
<keyword evidence="4" id="KW-1185">Reference proteome</keyword>
<sequence>MSGHCCSPSSEERKTQATAPGAATGHPLTESALTESVLSESALTESVLSESALSESARTGAFGDAVSLPGGAFLMGSDDPLAYPDDGEGPVRSVTVGPFRMQATTVTNARFGAFIAATGYVTDAQRYGWSFVFAGELPDVFPPTRGAVQAPWWRQVEGATWNLPGGPLGGLTALPEHPVVHVSFNDATAYATWVGGRLPTEAEWEYAARGGLEQQNFPWGNDREPGGEHRMNVWQGTFPASNSTADGWYATAPARSFEPNGYGLYNMTGNVWEWCADWFTPGENRVAKGGSFLCHESYCRRYRVSARQGLGPDSTTGNTGFRCVV</sequence>
<feature type="region of interest" description="Disordered" evidence="1">
    <location>
        <begin position="1"/>
        <end position="27"/>
    </location>
</feature>
<name>A0A4R9A332_9MICO</name>
<dbReference type="InterPro" id="IPR042095">
    <property type="entry name" value="SUMF_sf"/>
</dbReference>
<dbReference type="OrthoDB" id="9768004at2"/>
<dbReference type="EMBL" id="SOHE01000041">
    <property type="protein sequence ID" value="TFD50613.1"/>
    <property type="molecule type" value="Genomic_DNA"/>
</dbReference>
<dbReference type="AlphaFoldDB" id="A0A4R9A332"/>
<organism evidence="3 4">
    <name type="scientific">Cryobacterium frigoriphilum</name>
    <dbReference type="NCBI Taxonomy" id="1259150"/>
    <lineage>
        <taxon>Bacteria</taxon>
        <taxon>Bacillati</taxon>
        <taxon>Actinomycetota</taxon>
        <taxon>Actinomycetes</taxon>
        <taxon>Micrococcales</taxon>
        <taxon>Microbacteriaceae</taxon>
        <taxon>Cryobacterium</taxon>
    </lineage>
</organism>
<evidence type="ECO:0000313" key="3">
    <source>
        <dbReference type="EMBL" id="TFD50613.1"/>
    </source>
</evidence>
<dbReference type="InterPro" id="IPR051043">
    <property type="entry name" value="Sulfatase_Mod_Factor_Kinase"/>
</dbReference>
<gene>
    <name evidence="3" type="ORF">E3T55_09440</name>
</gene>
<dbReference type="RefSeq" id="WP_134519287.1">
    <property type="nucleotide sequence ID" value="NZ_SOHE01000041.1"/>
</dbReference>
<dbReference type="Proteomes" id="UP000297447">
    <property type="component" value="Unassembled WGS sequence"/>
</dbReference>
<dbReference type="InterPro" id="IPR005532">
    <property type="entry name" value="SUMF_dom"/>
</dbReference>
<protein>
    <submittedName>
        <fullName evidence="3">Formylglycine-generating enzyme family protein</fullName>
    </submittedName>
</protein>
<dbReference type="Pfam" id="PF03781">
    <property type="entry name" value="FGE-sulfatase"/>
    <property type="match status" value="1"/>
</dbReference>